<dbReference type="RefSeq" id="WP_020646437.1">
    <property type="nucleotide sequence ID" value="NZ_QHHU01000001.1"/>
</dbReference>
<accession>A0A428X6A1</accession>
<keyword evidence="1" id="KW-1133">Transmembrane helix</keyword>
<protein>
    <submittedName>
        <fullName evidence="2">Uncharacterized protein</fullName>
    </submittedName>
</protein>
<comment type="caution">
    <text evidence="2">The sequence shown here is derived from an EMBL/GenBank/DDBJ whole genome shotgun (WGS) entry which is preliminary data.</text>
</comment>
<feature type="transmembrane region" description="Helical" evidence="1">
    <location>
        <begin position="159"/>
        <end position="179"/>
    </location>
</feature>
<name>A0A428X6A1_AMYBA</name>
<dbReference type="Proteomes" id="UP000286716">
    <property type="component" value="Unassembled WGS sequence"/>
</dbReference>
<dbReference type="AlphaFoldDB" id="A0A428X6A1"/>
<feature type="transmembrane region" description="Helical" evidence="1">
    <location>
        <begin position="65"/>
        <end position="86"/>
    </location>
</feature>
<dbReference type="EMBL" id="QHHU01000001">
    <property type="protein sequence ID" value="RSM50851.1"/>
    <property type="molecule type" value="Genomic_DNA"/>
</dbReference>
<sequence>MNFVDSVENAGDSDDAMVRDIVLVEYKALRDEIAKKMDHRVTFRISALTLTLAATAVGVERKSGVLLLLAPIVSIMFSNIATYISSQIDRIVGYLREVVEPKLNHLAPDSACWHTFEGSRSSRFKQTFMPYHIPMLVLVVVPTFVAIGLGWTYANSVPISIIITVADVALFALFMWNYFRLEAPRLGHALNIGLRDRRPGRGTP</sequence>
<keyword evidence="1" id="KW-0812">Transmembrane</keyword>
<reference evidence="2 3" key="1">
    <citation type="submission" date="2018-05" db="EMBL/GenBank/DDBJ databases">
        <title>Evolution of GPA BGCs.</title>
        <authorList>
            <person name="Waglechner N."/>
            <person name="Wright G.D."/>
        </authorList>
    </citation>
    <scope>NUCLEOTIDE SEQUENCE [LARGE SCALE GENOMIC DNA]</scope>
    <source>
        <strain evidence="2 3">DSM 5908</strain>
    </source>
</reference>
<evidence type="ECO:0000313" key="3">
    <source>
        <dbReference type="Proteomes" id="UP000286716"/>
    </source>
</evidence>
<gene>
    <name evidence="2" type="ORF">DMA12_01540</name>
</gene>
<evidence type="ECO:0000256" key="1">
    <source>
        <dbReference type="SAM" id="Phobius"/>
    </source>
</evidence>
<keyword evidence="3" id="KW-1185">Reference proteome</keyword>
<feature type="transmembrane region" description="Helical" evidence="1">
    <location>
        <begin position="41"/>
        <end position="59"/>
    </location>
</feature>
<evidence type="ECO:0000313" key="2">
    <source>
        <dbReference type="EMBL" id="RSM50851.1"/>
    </source>
</evidence>
<keyword evidence="1" id="KW-0472">Membrane</keyword>
<proteinExistence type="predicted"/>
<feature type="transmembrane region" description="Helical" evidence="1">
    <location>
        <begin position="133"/>
        <end position="153"/>
    </location>
</feature>
<organism evidence="2 3">
    <name type="scientific">Amycolatopsis balhimycina DSM 5908</name>
    <dbReference type="NCBI Taxonomy" id="1081091"/>
    <lineage>
        <taxon>Bacteria</taxon>
        <taxon>Bacillati</taxon>
        <taxon>Actinomycetota</taxon>
        <taxon>Actinomycetes</taxon>
        <taxon>Pseudonocardiales</taxon>
        <taxon>Pseudonocardiaceae</taxon>
        <taxon>Amycolatopsis</taxon>
    </lineage>
</organism>